<dbReference type="Pfam" id="PF00668">
    <property type="entry name" value="Condensation"/>
    <property type="match status" value="1"/>
</dbReference>
<dbReference type="SUPFAM" id="SSF52777">
    <property type="entry name" value="CoA-dependent acyltransferases"/>
    <property type="match status" value="2"/>
</dbReference>
<feature type="domain" description="Carrier" evidence="1">
    <location>
        <begin position="1005"/>
        <end position="1080"/>
    </location>
</feature>
<dbReference type="PROSITE" id="PS50075">
    <property type="entry name" value="CARRIER"/>
    <property type="match status" value="1"/>
</dbReference>
<evidence type="ECO:0000313" key="2">
    <source>
        <dbReference type="EMBL" id="CDG98191.1"/>
    </source>
</evidence>
<dbReference type="CDD" id="cd19531">
    <property type="entry name" value="LCL_NRPS-like"/>
    <property type="match status" value="1"/>
</dbReference>
<dbReference type="RefSeq" id="WP_038218703.1">
    <property type="nucleotide sequence ID" value="NZ_CAWLWN010000249.1"/>
</dbReference>
<dbReference type="Pfam" id="PF00550">
    <property type="entry name" value="PP-binding"/>
    <property type="match status" value="1"/>
</dbReference>
<dbReference type="GO" id="GO:0031177">
    <property type="term" value="F:phosphopantetheine binding"/>
    <property type="evidence" value="ECO:0007669"/>
    <property type="project" value="TreeGrafter"/>
</dbReference>
<dbReference type="InterPro" id="IPR001031">
    <property type="entry name" value="Thioesterase"/>
</dbReference>
<dbReference type="SUPFAM" id="SSF47336">
    <property type="entry name" value="ACP-like"/>
    <property type="match status" value="1"/>
</dbReference>
<dbReference type="EMBL" id="CBSW010000217">
    <property type="protein sequence ID" value="CDG98191.1"/>
    <property type="molecule type" value="Genomic_DNA"/>
</dbReference>
<dbReference type="Gene3D" id="2.30.38.10">
    <property type="entry name" value="Luciferase, Domain 3"/>
    <property type="match status" value="1"/>
</dbReference>
<dbReference type="Gene3D" id="3.40.50.980">
    <property type="match status" value="2"/>
</dbReference>
<dbReference type="InterPro" id="IPR045851">
    <property type="entry name" value="AMP-bd_C_sf"/>
</dbReference>
<dbReference type="InterPro" id="IPR036736">
    <property type="entry name" value="ACP-like_sf"/>
</dbReference>
<protein>
    <submittedName>
        <fullName evidence="2">Amino acid adenylation domain-containing protein</fullName>
    </submittedName>
</protein>
<dbReference type="InterPro" id="IPR010071">
    <property type="entry name" value="AA_adenyl_dom"/>
</dbReference>
<name>A0A077N7K8_XENBV</name>
<dbReference type="InterPro" id="IPR025110">
    <property type="entry name" value="AMP-bd_C"/>
</dbReference>
<dbReference type="Pfam" id="PF13193">
    <property type="entry name" value="AMP-binding_C"/>
    <property type="match status" value="1"/>
</dbReference>
<dbReference type="NCBIfam" id="TIGR01733">
    <property type="entry name" value="AA-adenyl-dom"/>
    <property type="match status" value="1"/>
</dbReference>
<dbReference type="CDD" id="cd05930">
    <property type="entry name" value="A_NRPS"/>
    <property type="match status" value="1"/>
</dbReference>
<comment type="caution">
    <text evidence="2">The sequence shown here is derived from an EMBL/GenBank/DDBJ whole genome shotgun (WGS) entry which is preliminary data.</text>
</comment>
<dbReference type="GO" id="GO:0043041">
    <property type="term" value="P:amino acid activation for nonribosomal peptide biosynthetic process"/>
    <property type="evidence" value="ECO:0007669"/>
    <property type="project" value="TreeGrafter"/>
</dbReference>
<dbReference type="InterPro" id="IPR001242">
    <property type="entry name" value="Condensation_dom"/>
</dbReference>
<evidence type="ECO:0000259" key="1">
    <source>
        <dbReference type="PROSITE" id="PS50075"/>
    </source>
</evidence>
<dbReference type="Pfam" id="PF00501">
    <property type="entry name" value="AMP-binding"/>
    <property type="match status" value="1"/>
</dbReference>
<dbReference type="SUPFAM" id="SSF56801">
    <property type="entry name" value="Acetyl-CoA synthetase-like"/>
    <property type="match status" value="1"/>
</dbReference>
<gene>
    <name evidence="2" type="ORF">XBP1_2940097</name>
</gene>
<dbReference type="InterPro" id="IPR020845">
    <property type="entry name" value="AMP-binding_CS"/>
</dbReference>
<dbReference type="HOGENOM" id="CLU_000022_2_13_6"/>
<dbReference type="InterPro" id="IPR029058">
    <property type="entry name" value="AB_hydrolase_fold"/>
</dbReference>
<dbReference type="InterPro" id="IPR023213">
    <property type="entry name" value="CAT-like_dom_sf"/>
</dbReference>
<dbReference type="Gene3D" id="3.30.559.10">
    <property type="entry name" value="Chloramphenicol acetyltransferase-like domain"/>
    <property type="match status" value="1"/>
</dbReference>
<dbReference type="FunFam" id="3.40.50.980:FF:000001">
    <property type="entry name" value="Non-ribosomal peptide synthetase"/>
    <property type="match status" value="1"/>
</dbReference>
<dbReference type="Gene3D" id="1.10.1200.10">
    <property type="entry name" value="ACP-like"/>
    <property type="match status" value="1"/>
</dbReference>
<dbReference type="SUPFAM" id="SSF53474">
    <property type="entry name" value="alpha/beta-Hydrolases"/>
    <property type="match status" value="1"/>
</dbReference>
<reference evidence="2" key="1">
    <citation type="submission" date="2013-07" db="EMBL/GenBank/DDBJ databases">
        <title>Sub-species coevolution in mutualistic symbiosis.</title>
        <authorList>
            <person name="Murfin K."/>
            <person name="Klassen J."/>
            <person name="Lee M."/>
            <person name="Forst S."/>
            <person name="Stock P."/>
            <person name="Goodrich-Blair H."/>
        </authorList>
    </citation>
    <scope>NUCLEOTIDE SEQUENCE [LARGE SCALE GENOMIC DNA]</scope>
    <source>
        <strain evidence="2">Puntauvense</strain>
    </source>
</reference>
<dbReference type="GO" id="GO:0003824">
    <property type="term" value="F:catalytic activity"/>
    <property type="evidence" value="ECO:0007669"/>
    <property type="project" value="InterPro"/>
</dbReference>
<dbReference type="PANTHER" id="PTHR45527:SF1">
    <property type="entry name" value="FATTY ACID SYNTHASE"/>
    <property type="match status" value="1"/>
</dbReference>
<dbReference type="PANTHER" id="PTHR45527">
    <property type="entry name" value="NONRIBOSOMAL PEPTIDE SYNTHETASE"/>
    <property type="match status" value="1"/>
</dbReference>
<dbReference type="Gene3D" id="3.30.300.30">
    <property type="match status" value="1"/>
</dbReference>
<dbReference type="Pfam" id="PF00975">
    <property type="entry name" value="Thioesterase"/>
    <property type="match status" value="1"/>
</dbReference>
<dbReference type="PROSITE" id="PS00455">
    <property type="entry name" value="AMP_BINDING"/>
    <property type="match status" value="1"/>
</dbReference>
<dbReference type="Gene3D" id="3.40.50.1820">
    <property type="entry name" value="alpha/beta hydrolase"/>
    <property type="match status" value="1"/>
</dbReference>
<dbReference type="GO" id="GO:0044550">
    <property type="term" value="P:secondary metabolite biosynthetic process"/>
    <property type="evidence" value="ECO:0007669"/>
    <property type="project" value="TreeGrafter"/>
</dbReference>
<dbReference type="Proteomes" id="UP000028511">
    <property type="component" value="Unassembled WGS sequence"/>
</dbReference>
<accession>A0A077N7K8</accession>
<dbReference type="GO" id="GO:0005737">
    <property type="term" value="C:cytoplasm"/>
    <property type="evidence" value="ECO:0007669"/>
    <property type="project" value="TreeGrafter"/>
</dbReference>
<organism evidence="2">
    <name type="scientific">Xenorhabdus bovienii str. puntauvense</name>
    <dbReference type="NCBI Taxonomy" id="1398201"/>
    <lineage>
        <taxon>Bacteria</taxon>
        <taxon>Pseudomonadati</taxon>
        <taxon>Pseudomonadota</taxon>
        <taxon>Gammaproteobacteria</taxon>
        <taxon>Enterobacterales</taxon>
        <taxon>Morganellaceae</taxon>
        <taxon>Xenorhabdus</taxon>
    </lineage>
</organism>
<proteinExistence type="predicted"/>
<dbReference type="Gene3D" id="3.30.559.30">
    <property type="entry name" value="Nonribosomal peptide synthetase, condensation domain"/>
    <property type="match status" value="1"/>
</dbReference>
<dbReference type="InterPro" id="IPR009081">
    <property type="entry name" value="PP-bd_ACP"/>
</dbReference>
<dbReference type="InterPro" id="IPR000873">
    <property type="entry name" value="AMP-dep_synth/lig_dom"/>
</dbReference>
<sequence length="1357" mass="152507">MANIKHTELKSLKLDELKRLVRQKKIKNNSIPKDTIKKNTDPDRKYFPVTSAQKNIWMLNQYLDDKKAYSLPLAITCQLKYEIDLLLVKQVLTYLVQKNGILRTTFHLIGKKLCQHVSDDAVFDFCYDDITYLPERDKKRQVEAMAKAEGNRCFDLAAGPLAYLYIVKTNRHEYVFLLSFHHIIADGWTVGLFLKEFIETYLSLLSGEITLKVEENLQFSDYALAEDQWHAEGKYQQGLEYWAKKLGNVQGILNIATDRPRPSKMNTAGRIMSLFFDGDFSQRLQTCAVQYNATQFHVILAAYEILLHKYSGQQEISIGIPFANRNQSATQNIMGLFMNTLPLCFRIDPEITLSTLVQITAKECEQSMVYQDIPFNHILDKIAYVRNPQVNPIFQAILTYQIFPHYQATSLFKYQPLKIDYGVAKLDLNLWVEKERDGLLFTMNYSTALFNGDTIQRMLADLRTILDAFIGQPKLAIRELSLLSHTERASILAGCHSTPDISPAAVHQQFEQQACLIPNAIAVRCAGRTLSYKQLNQQANRLAHYLLEKGLSCGERVALLMAKSEDCVVALLAVLKAGGCYVPVDINLPQQQVDFILTNASVRYVLVESEERVTNVPCINVNQKFNGMPESNPQRQQPPEDTPAYIIYTSGSSSKPKGVQVNHSHLSHYCQAITPVLDQQPGARYGMFSSFTTDLAHTMLFPALVNQGQLEIIHSQHLSNPQELFDYLAASPLDCMKITPTHLAALLGTPEASKLIPKNLLVLGGEKVPVSLIQPIREFNANCRIVNHYGPTECTVGVTTYNVPAELDRLQSDYLPIGVPLKDSHVLVLDTSQKLVPAKLPGEIYIGGAHLAAGYIDGTEKNSDCFIPHPYLAGQRLYRSGDKGRLLPDGNIEFLGRIDRQVKVRGYRVELTAIEDVLRQFPEVTSAAVIQCQSPTGATSLVAYLCGVEEKYQATVQSALQKKLPHYMQPEQWVWLESLPLTSGGKINYTALPRLRPDTRQCTQEPKSETEHRLHDIYCAVLECSKVDTQKFFFSLGGNSINALQLIIEVNHQFGSSLSLGQLFENSSISQLAALLEQTAPSMASPLVMFNYGLPDNKPTLLMIHPAGGNILCYHPLVREMGADYPAYGLQVANFSQDAPYNHDIKSLAEFYLTQSGSLIQRTRLVLGGWSLGATIAFEMAQQLVQKTGVAPTVLVLDQPAPQVNIDNSVQMNKDERLVRFVRKVELFLGTSLNISCSVLAEMSEVQRSELFLTEFKRVHLVPDNISNREFQYFLVILRAHIHATDQYQGKIYPGKILVVEAEETLPGRIKLDESGLGWQPLSYDRLKIINAMGNHVSMMQEPYITHIANQLREVLP</sequence>